<evidence type="ECO:0000313" key="2">
    <source>
        <dbReference type="Proteomes" id="UP000297201"/>
    </source>
</evidence>
<evidence type="ECO:0000313" key="1">
    <source>
        <dbReference type="EMBL" id="QBZ72487.1"/>
    </source>
</evidence>
<dbReference type="Proteomes" id="UP000297201">
    <property type="component" value="Segment"/>
</dbReference>
<protein>
    <submittedName>
        <fullName evidence="1">Uncharacterized protein</fullName>
    </submittedName>
</protein>
<proteinExistence type="predicted"/>
<name>A0A4D6E1L4_9CAUD</name>
<sequence length="81" mass="8916">MAQGIWINGERPKSKKEIREAVETNPAMVDVEATSLHGGEYGGPLHQAPEGTMIVFVGPDPYKSRKFYGTITKFNGELHIS</sequence>
<accession>A0A4D6E1L4</accession>
<reference evidence="1 2" key="1">
    <citation type="submission" date="2019-03" db="EMBL/GenBank/DDBJ databases">
        <authorList>
            <person name="Kwan A."/>
            <person name="Miller C."/>
            <person name="Herrmann A."/>
            <person name="Tang B.L."/>
            <person name="Shaffer C.D."/>
            <person name="Weston-Hafer K.A."/>
            <person name="Russell D.A."/>
            <person name="Pope W.H."/>
            <person name="Jacobs-Sera D."/>
            <person name="Hendrix R.W."/>
            <person name="Hatfull G.F."/>
        </authorList>
    </citation>
    <scope>NUCLEOTIDE SEQUENCE [LARGE SCALE GENOMIC DNA]</scope>
</reference>
<gene>
    <name evidence="1" type="primary">234</name>
    <name evidence="1" type="ORF">SEA_CIRCINUS_234</name>
</gene>
<organism evidence="1 2">
    <name type="scientific">Streptomyces phage Circinus</name>
    <dbReference type="NCBI Taxonomy" id="2562189"/>
    <lineage>
        <taxon>Viruses</taxon>
        <taxon>Duplodnaviria</taxon>
        <taxon>Heunggongvirae</taxon>
        <taxon>Uroviricota</taxon>
        <taxon>Caudoviricetes</taxon>
        <taxon>Stanwilliamsviridae</taxon>
        <taxon>Loccivirinae</taxon>
        <taxon>Wilnyevirus</taxon>
        <taxon>Wilnyevirus billnye</taxon>
    </lineage>
</organism>
<dbReference type="EMBL" id="MK620896">
    <property type="protein sequence ID" value="QBZ72487.1"/>
    <property type="molecule type" value="Genomic_DNA"/>
</dbReference>